<evidence type="ECO:0000313" key="11">
    <source>
        <dbReference type="Proteomes" id="UP001151529"/>
    </source>
</evidence>
<feature type="transmembrane region" description="Helical" evidence="9">
    <location>
        <begin position="153"/>
        <end position="175"/>
    </location>
</feature>
<comment type="subcellular location">
    <subcellularLocation>
        <location evidence="1">Membrane</location>
        <topology evidence="1">Multi-pass membrane protein</topology>
    </subcellularLocation>
</comment>
<dbReference type="GO" id="GO:0015743">
    <property type="term" value="P:malate transport"/>
    <property type="evidence" value="ECO:0007669"/>
    <property type="project" value="InterPro"/>
</dbReference>
<keyword evidence="4 9" id="KW-0812">Transmembrane</keyword>
<keyword evidence="11" id="KW-1185">Reference proteome</keyword>
<keyword evidence="7 9" id="KW-0472">Membrane</keyword>
<dbReference type="OrthoDB" id="832374at2759"/>
<proteinExistence type="inferred from homology"/>
<sequence>MEVGCGRGEKTGFFTQGRRSLQALAVQFIVKMPLYSNFDETAIWAIMTVVVVFEFSVGATLGKGLNRGLATLLAGGLSIGAHHVANLSGNIGEPILLGFFVFLQATISTFLRFFPEIKARYDYGLLIFILTFAMISVSGFREDEILELAYRRLSTICIGAAACVIISIMIFPVWAGEDLHNLITLNIEKLGSFLEGFGDKYFNRTGDEEGNDGNKFSEGYKSSLNSKTSEGSLANFAAWEPGHGRFPYRHPWKLYLKVGTLARECAYRIEALNGYLNNADFQESSEVSTILTLKMAKSAAKNMKSLLKSGIWEDIDLLKVIPGIAVGAILVDVVTCTEKIAESIHELASKRPNLRV</sequence>
<feature type="transmembrane region" description="Helical" evidence="9">
    <location>
        <begin position="91"/>
        <end position="111"/>
    </location>
</feature>
<evidence type="ECO:0000256" key="7">
    <source>
        <dbReference type="ARBA" id="ARBA00023136"/>
    </source>
</evidence>
<evidence type="ECO:0000256" key="8">
    <source>
        <dbReference type="ARBA" id="ARBA00023303"/>
    </source>
</evidence>
<evidence type="ECO:0000256" key="5">
    <source>
        <dbReference type="ARBA" id="ARBA00022989"/>
    </source>
</evidence>
<dbReference type="PANTHER" id="PTHR31086">
    <property type="entry name" value="ALUMINUM-ACTIVATED MALATE TRANSPORTER 10"/>
    <property type="match status" value="1"/>
</dbReference>
<accession>A0A9Q0VL72</accession>
<keyword evidence="6" id="KW-0406">Ion transport</keyword>
<organism evidence="10 11">
    <name type="scientific">Salix viminalis</name>
    <name type="common">Common osier</name>
    <name type="synonym">Basket willow</name>
    <dbReference type="NCBI Taxonomy" id="40686"/>
    <lineage>
        <taxon>Eukaryota</taxon>
        <taxon>Viridiplantae</taxon>
        <taxon>Streptophyta</taxon>
        <taxon>Embryophyta</taxon>
        <taxon>Tracheophyta</taxon>
        <taxon>Spermatophyta</taxon>
        <taxon>Magnoliopsida</taxon>
        <taxon>eudicotyledons</taxon>
        <taxon>Gunneridae</taxon>
        <taxon>Pentapetalae</taxon>
        <taxon>rosids</taxon>
        <taxon>fabids</taxon>
        <taxon>Malpighiales</taxon>
        <taxon>Salicaceae</taxon>
        <taxon>Saliceae</taxon>
        <taxon>Salix</taxon>
    </lineage>
</organism>
<reference evidence="10" key="1">
    <citation type="submission" date="2022-11" db="EMBL/GenBank/DDBJ databases">
        <authorList>
            <person name="Hyden B.L."/>
            <person name="Feng K."/>
            <person name="Yates T."/>
            <person name="Jawdy S."/>
            <person name="Smart L.B."/>
            <person name="Muchero W."/>
        </authorList>
    </citation>
    <scope>NUCLEOTIDE SEQUENCE</scope>
    <source>
        <tissue evidence="10">Shoot tip</tissue>
    </source>
</reference>
<dbReference type="Pfam" id="PF11744">
    <property type="entry name" value="ALMT"/>
    <property type="match status" value="1"/>
</dbReference>
<feature type="transmembrane region" description="Helical" evidence="9">
    <location>
        <begin position="123"/>
        <end position="141"/>
    </location>
</feature>
<keyword evidence="5 9" id="KW-1133">Transmembrane helix</keyword>
<keyword evidence="8" id="KW-0407">Ion channel</keyword>
<gene>
    <name evidence="10" type="ORF">OIU85_001044</name>
</gene>
<dbReference type="AlphaFoldDB" id="A0A9Q0VL72"/>
<comment type="similarity">
    <text evidence="2">Belongs to the aromatic acid exporter (TC 2.A.85) family.</text>
</comment>
<dbReference type="GO" id="GO:0034220">
    <property type="term" value="P:monoatomic ion transmembrane transport"/>
    <property type="evidence" value="ECO:0007669"/>
    <property type="project" value="UniProtKB-KW"/>
</dbReference>
<evidence type="ECO:0000256" key="2">
    <source>
        <dbReference type="ARBA" id="ARBA00007079"/>
    </source>
</evidence>
<evidence type="ECO:0000256" key="9">
    <source>
        <dbReference type="SAM" id="Phobius"/>
    </source>
</evidence>
<dbReference type="GO" id="GO:0016020">
    <property type="term" value="C:membrane"/>
    <property type="evidence" value="ECO:0007669"/>
    <property type="project" value="UniProtKB-SubCell"/>
</dbReference>
<evidence type="ECO:0008006" key="12">
    <source>
        <dbReference type="Google" id="ProtNLM"/>
    </source>
</evidence>
<protein>
    <recommendedName>
        <fullName evidence="12">Aluminum-activated malate transporter</fullName>
    </recommendedName>
</protein>
<comment type="caution">
    <text evidence="10">The sequence shown here is derived from an EMBL/GenBank/DDBJ whole genome shotgun (WGS) entry which is preliminary data.</text>
</comment>
<evidence type="ECO:0000313" key="10">
    <source>
        <dbReference type="EMBL" id="KAJ6750468.1"/>
    </source>
</evidence>
<dbReference type="EMBL" id="JAPFFL010000001">
    <property type="protein sequence ID" value="KAJ6750468.1"/>
    <property type="molecule type" value="Genomic_DNA"/>
</dbReference>
<name>A0A9Q0VL72_SALVM</name>
<evidence type="ECO:0000256" key="6">
    <source>
        <dbReference type="ARBA" id="ARBA00023065"/>
    </source>
</evidence>
<reference evidence="10" key="2">
    <citation type="journal article" date="2023" name="Int. J. Mol. Sci.">
        <title>De Novo Assembly and Annotation of 11 Diverse Shrub Willow (Salix) Genomes Reveals Novel Gene Organization in Sex-Linked Regions.</title>
        <authorList>
            <person name="Hyden B."/>
            <person name="Feng K."/>
            <person name="Yates T.B."/>
            <person name="Jawdy S."/>
            <person name="Cereghino C."/>
            <person name="Smart L.B."/>
            <person name="Muchero W."/>
        </authorList>
    </citation>
    <scope>NUCLEOTIDE SEQUENCE [LARGE SCALE GENOMIC DNA]</scope>
    <source>
        <tissue evidence="10">Shoot tip</tissue>
    </source>
</reference>
<evidence type="ECO:0000256" key="1">
    <source>
        <dbReference type="ARBA" id="ARBA00004141"/>
    </source>
</evidence>
<feature type="transmembrane region" description="Helical" evidence="9">
    <location>
        <begin position="42"/>
        <end position="61"/>
    </location>
</feature>
<dbReference type="Proteomes" id="UP001151529">
    <property type="component" value="Chromosome 16"/>
</dbReference>
<evidence type="ECO:0000256" key="4">
    <source>
        <dbReference type="ARBA" id="ARBA00022692"/>
    </source>
</evidence>
<dbReference type="InterPro" id="IPR020966">
    <property type="entry name" value="ALMT"/>
</dbReference>
<keyword evidence="3" id="KW-0813">Transport</keyword>
<evidence type="ECO:0000256" key="3">
    <source>
        <dbReference type="ARBA" id="ARBA00022448"/>
    </source>
</evidence>